<protein>
    <recommendedName>
        <fullName evidence="4">AT hook motif protein</fullName>
    </recommendedName>
</protein>
<proteinExistence type="predicted"/>
<feature type="region of interest" description="Disordered" evidence="1">
    <location>
        <begin position="59"/>
        <end position="131"/>
    </location>
</feature>
<evidence type="ECO:0000313" key="2">
    <source>
        <dbReference type="EMBL" id="KAL2852502.1"/>
    </source>
</evidence>
<evidence type="ECO:0008006" key="4">
    <source>
        <dbReference type="Google" id="ProtNLM"/>
    </source>
</evidence>
<name>A0ABR4KJN6_9EURO</name>
<evidence type="ECO:0000256" key="1">
    <source>
        <dbReference type="SAM" id="MobiDB-lite"/>
    </source>
</evidence>
<evidence type="ECO:0000313" key="3">
    <source>
        <dbReference type="Proteomes" id="UP001610446"/>
    </source>
</evidence>
<dbReference type="Proteomes" id="UP001610446">
    <property type="component" value="Unassembled WGS sequence"/>
</dbReference>
<dbReference type="EMBL" id="JBFXLU010000024">
    <property type="protein sequence ID" value="KAL2852502.1"/>
    <property type="molecule type" value="Genomic_DNA"/>
</dbReference>
<feature type="compositionally biased region" description="Basic and acidic residues" evidence="1">
    <location>
        <begin position="100"/>
        <end position="111"/>
    </location>
</feature>
<keyword evidence="3" id="KW-1185">Reference proteome</keyword>
<gene>
    <name evidence="2" type="ORF">BJY01DRAFT_244500</name>
</gene>
<sequence length="131" mass="14036">MPMIWNDQTDAKLLVAIITTTDAKLNHAAIAEFMGPDCSTSAVQHRIQRLREKVKTIVTDGATEGNITPKKRGRPGKNVAAGDENANPAGGDSPKKPKASQKEKHQTKVVKEEEDTEMAIGDDEPSAGAFA</sequence>
<accession>A0ABR4KJN6</accession>
<organism evidence="2 3">
    <name type="scientific">Aspergillus pseudoustus</name>
    <dbReference type="NCBI Taxonomy" id="1810923"/>
    <lineage>
        <taxon>Eukaryota</taxon>
        <taxon>Fungi</taxon>
        <taxon>Dikarya</taxon>
        <taxon>Ascomycota</taxon>
        <taxon>Pezizomycotina</taxon>
        <taxon>Eurotiomycetes</taxon>
        <taxon>Eurotiomycetidae</taxon>
        <taxon>Eurotiales</taxon>
        <taxon>Aspergillaceae</taxon>
        <taxon>Aspergillus</taxon>
        <taxon>Aspergillus subgen. Nidulantes</taxon>
    </lineage>
</organism>
<reference evidence="2 3" key="1">
    <citation type="submission" date="2024-07" db="EMBL/GenBank/DDBJ databases">
        <title>Section-level genome sequencing and comparative genomics of Aspergillus sections Usti and Cavernicolus.</title>
        <authorList>
            <consortium name="Lawrence Berkeley National Laboratory"/>
            <person name="Nybo J.L."/>
            <person name="Vesth T.C."/>
            <person name="Theobald S."/>
            <person name="Frisvad J.C."/>
            <person name="Larsen T.O."/>
            <person name="Kjaerboelling I."/>
            <person name="Rothschild-Mancinelli K."/>
            <person name="Lyhne E.K."/>
            <person name="Kogle M.E."/>
            <person name="Barry K."/>
            <person name="Clum A."/>
            <person name="Na H."/>
            <person name="Ledsgaard L."/>
            <person name="Lin J."/>
            <person name="Lipzen A."/>
            <person name="Kuo A."/>
            <person name="Riley R."/>
            <person name="Mondo S."/>
            <person name="Labutti K."/>
            <person name="Haridas S."/>
            <person name="Pangalinan J."/>
            <person name="Salamov A.A."/>
            <person name="Simmons B.A."/>
            <person name="Magnuson J.K."/>
            <person name="Chen J."/>
            <person name="Drula E."/>
            <person name="Henrissat B."/>
            <person name="Wiebenga A."/>
            <person name="Lubbers R.J."/>
            <person name="Gomes A.C."/>
            <person name="Makela M.R."/>
            <person name="Stajich J."/>
            <person name="Grigoriev I.V."/>
            <person name="Mortensen U.H."/>
            <person name="De Vries R.P."/>
            <person name="Baker S.E."/>
            <person name="Andersen M.R."/>
        </authorList>
    </citation>
    <scope>NUCLEOTIDE SEQUENCE [LARGE SCALE GENOMIC DNA]</scope>
    <source>
        <strain evidence="2 3">CBS 123904</strain>
    </source>
</reference>
<feature type="compositionally biased region" description="Acidic residues" evidence="1">
    <location>
        <begin position="112"/>
        <end position="125"/>
    </location>
</feature>
<comment type="caution">
    <text evidence="2">The sequence shown here is derived from an EMBL/GenBank/DDBJ whole genome shotgun (WGS) entry which is preliminary data.</text>
</comment>